<accession>A0A150F9B0</accession>
<dbReference type="InterPro" id="IPR016181">
    <property type="entry name" value="Acyl_CoA_acyltransferase"/>
</dbReference>
<feature type="domain" description="N-acetyltransferase" evidence="3">
    <location>
        <begin position="117"/>
        <end position="259"/>
    </location>
</feature>
<comment type="caution">
    <text evidence="4">The sequence shown here is derived from an EMBL/GenBank/DDBJ whole genome shotgun (WGS) entry which is preliminary data.</text>
</comment>
<name>A0A150F9B0_9BACI</name>
<organism evidence="4 5">
    <name type="scientific">Bacillus nakamurai</name>
    <dbReference type="NCBI Taxonomy" id="1793963"/>
    <lineage>
        <taxon>Bacteria</taxon>
        <taxon>Bacillati</taxon>
        <taxon>Bacillota</taxon>
        <taxon>Bacilli</taxon>
        <taxon>Bacillales</taxon>
        <taxon>Bacillaceae</taxon>
        <taxon>Bacillus</taxon>
    </lineage>
</organism>
<keyword evidence="1 4" id="KW-0808">Transferase</keyword>
<evidence type="ECO:0000313" key="4">
    <source>
        <dbReference type="EMBL" id="KXZ21687.1"/>
    </source>
</evidence>
<gene>
    <name evidence="4" type="ORF">AXI58_12075</name>
</gene>
<dbReference type="PANTHER" id="PTHR43420">
    <property type="entry name" value="ACETYLTRANSFERASE"/>
    <property type="match status" value="1"/>
</dbReference>
<dbReference type="PANTHER" id="PTHR43420:SF12">
    <property type="entry name" value="N-ACETYLTRANSFERASE DOMAIN-CONTAINING PROTEIN"/>
    <property type="match status" value="1"/>
</dbReference>
<proteinExistence type="predicted"/>
<protein>
    <submittedName>
        <fullName evidence="4">Acetyltransferase</fullName>
    </submittedName>
</protein>
<dbReference type="AlphaFoldDB" id="A0A150F9B0"/>
<evidence type="ECO:0000256" key="1">
    <source>
        <dbReference type="ARBA" id="ARBA00022679"/>
    </source>
</evidence>
<dbReference type="Proteomes" id="UP000075430">
    <property type="component" value="Unassembled WGS sequence"/>
</dbReference>
<evidence type="ECO:0000259" key="3">
    <source>
        <dbReference type="PROSITE" id="PS51186"/>
    </source>
</evidence>
<dbReference type="InterPro" id="IPR050680">
    <property type="entry name" value="YpeA/RimI_acetyltransf"/>
</dbReference>
<dbReference type="EMBL" id="LSBA01000006">
    <property type="protein sequence ID" value="KXZ21687.1"/>
    <property type="molecule type" value="Genomic_DNA"/>
</dbReference>
<sequence length="259" mass="29620">MTDQFAKTEKQYIELTSGVQRFDHYSVYADPLLPQIFSHNFIQLHHTFPLDSLLPFFPSVPNLLHTNYIHVKASPLHTFPLILKQTLVKQGFVVEDELFFARGLEDWKQQAGHPLAAWGTEKSLADGSSIMNIYDALYIGEAAAEQKLQRKYPLYKNGTIMLVVCYSDASRTIPIGCGELFMNKEEKIAKIEEVAILDQFQRKGYGKILMSEMMAAAKLNGMETVYLVASGMDGVNGFYEKLGFKRFRRMHTIFHYFLT</sequence>
<evidence type="ECO:0000313" key="5">
    <source>
        <dbReference type="Proteomes" id="UP000075430"/>
    </source>
</evidence>
<keyword evidence="2" id="KW-0012">Acyltransferase</keyword>
<dbReference type="PROSITE" id="PS51186">
    <property type="entry name" value="GNAT"/>
    <property type="match status" value="1"/>
</dbReference>
<dbReference type="GO" id="GO:0016747">
    <property type="term" value="F:acyltransferase activity, transferring groups other than amino-acyl groups"/>
    <property type="evidence" value="ECO:0007669"/>
    <property type="project" value="InterPro"/>
</dbReference>
<dbReference type="OrthoDB" id="2463977at2"/>
<dbReference type="Gene3D" id="3.40.630.30">
    <property type="match status" value="1"/>
</dbReference>
<dbReference type="CDD" id="cd04301">
    <property type="entry name" value="NAT_SF"/>
    <property type="match status" value="1"/>
</dbReference>
<evidence type="ECO:0000256" key="2">
    <source>
        <dbReference type="ARBA" id="ARBA00023315"/>
    </source>
</evidence>
<dbReference type="SUPFAM" id="SSF55729">
    <property type="entry name" value="Acyl-CoA N-acyltransferases (Nat)"/>
    <property type="match status" value="1"/>
</dbReference>
<keyword evidence="5" id="KW-1185">Reference proteome</keyword>
<dbReference type="InterPro" id="IPR000182">
    <property type="entry name" value="GNAT_dom"/>
</dbReference>
<dbReference type="RefSeq" id="WP_061521050.1">
    <property type="nucleotide sequence ID" value="NZ_JARLZY010000005.1"/>
</dbReference>
<reference evidence="5" key="1">
    <citation type="submission" date="2016-02" db="EMBL/GenBank/DDBJ databases">
        <authorList>
            <person name="Dunlap C."/>
        </authorList>
    </citation>
    <scope>NUCLEOTIDE SEQUENCE [LARGE SCALE GENOMIC DNA]</scope>
    <source>
        <strain evidence="5">NRRL B-41092</strain>
    </source>
</reference>
<dbReference type="Pfam" id="PF00583">
    <property type="entry name" value="Acetyltransf_1"/>
    <property type="match status" value="1"/>
</dbReference>
<dbReference type="STRING" id="1793963.AXI58_12075"/>